<feature type="region of interest" description="Disordered" evidence="1">
    <location>
        <begin position="82"/>
        <end position="106"/>
    </location>
</feature>
<feature type="signal peptide" evidence="2">
    <location>
        <begin position="1"/>
        <end position="21"/>
    </location>
</feature>
<protein>
    <submittedName>
        <fullName evidence="3">Uncharacterized protein</fullName>
    </submittedName>
</protein>
<proteinExistence type="predicted"/>
<evidence type="ECO:0000313" key="3">
    <source>
        <dbReference type="EMBL" id="CAI8586431.1"/>
    </source>
</evidence>
<dbReference type="AlphaFoldDB" id="A0AAV0YK97"/>
<feature type="chain" id="PRO_5043314658" evidence="2">
    <location>
        <begin position="22"/>
        <end position="106"/>
    </location>
</feature>
<sequence>MKTKIFIFLYFCSLLYFFVGAIETPKHRKQFGETKGMRASIVLDGYAIYRGGLGVWNGGVITFPNIGKGANDNGNIINFPKGGKNGGGRNRLLGRKSSVGKAYVKN</sequence>
<evidence type="ECO:0000313" key="4">
    <source>
        <dbReference type="Proteomes" id="UP001157006"/>
    </source>
</evidence>
<reference evidence="3 4" key="1">
    <citation type="submission" date="2023-01" db="EMBL/GenBank/DDBJ databases">
        <authorList>
            <person name="Kreplak J."/>
        </authorList>
    </citation>
    <scope>NUCLEOTIDE SEQUENCE [LARGE SCALE GENOMIC DNA]</scope>
</reference>
<keyword evidence="2" id="KW-0732">Signal</keyword>
<name>A0AAV0YK97_VICFA</name>
<dbReference type="EMBL" id="OX451736">
    <property type="protein sequence ID" value="CAI8586431.1"/>
    <property type="molecule type" value="Genomic_DNA"/>
</dbReference>
<keyword evidence="4" id="KW-1185">Reference proteome</keyword>
<organism evidence="3 4">
    <name type="scientific">Vicia faba</name>
    <name type="common">Broad bean</name>
    <name type="synonym">Faba vulgaris</name>
    <dbReference type="NCBI Taxonomy" id="3906"/>
    <lineage>
        <taxon>Eukaryota</taxon>
        <taxon>Viridiplantae</taxon>
        <taxon>Streptophyta</taxon>
        <taxon>Embryophyta</taxon>
        <taxon>Tracheophyta</taxon>
        <taxon>Spermatophyta</taxon>
        <taxon>Magnoliopsida</taxon>
        <taxon>eudicotyledons</taxon>
        <taxon>Gunneridae</taxon>
        <taxon>Pentapetalae</taxon>
        <taxon>rosids</taxon>
        <taxon>fabids</taxon>
        <taxon>Fabales</taxon>
        <taxon>Fabaceae</taxon>
        <taxon>Papilionoideae</taxon>
        <taxon>50 kb inversion clade</taxon>
        <taxon>NPAAA clade</taxon>
        <taxon>Hologalegina</taxon>
        <taxon>IRL clade</taxon>
        <taxon>Fabeae</taxon>
        <taxon>Vicia</taxon>
    </lineage>
</organism>
<gene>
    <name evidence="3" type="ORF">VFH_I254320</name>
</gene>
<dbReference type="Proteomes" id="UP001157006">
    <property type="component" value="Chromosome 1L"/>
</dbReference>
<evidence type="ECO:0000256" key="2">
    <source>
        <dbReference type="SAM" id="SignalP"/>
    </source>
</evidence>
<evidence type="ECO:0000256" key="1">
    <source>
        <dbReference type="SAM" id="MobiDB-lite"/>
    </source>
</evidence>
<accession>A0AAV0YK97</accession>